<dbReference type="Pfam" id="PF12451">
    <property type="entry name" value="VPS11_C"/>
    <property type="match status" value="1"/>
</dbReference>
<dbReference type="GO" id="GO:0008270">
    <property type="term" value="F:zinc ion binding"/>
    <property type="evidence" value="ECO:0007669"/>
    <property type="project" value="UniProtKB-KW"/>
</dbReference>
<dbReference type="Gene3D" id="1.25.40.10">
    <property type="entry name" value="Tetratricopeptide repeat domain"/>
    <property type="match status" value="1"/>
</dbReference>
<dbReference type="EMBL" id="ML977145">
    <property type="protein sequence ID" value="KAF1989493.1"/>
    <property type="molecule type" value="Genomic_DNA"/>
</dbReference>
<evidence type="ECO:0000256" key="8">
    <source>
        <dbReference type="ARBA" id="ARBA00029433"/>
    </source>
</evidence>
<keyword evidence="2 9" id="KW-0813">Transport</keyword>
<dbReference type="AlphaFoldDB" id="A0A6G1H8D6"/>
<keyword evidence="9" id="KW-0926">Vacuole</keyword>
<dbReference type="SUPFAM" id="SSF50978">
    <property type="entry name" value="WD40 repeat-like"/>
    <property type="match status" value="1"/>
</dbReference>
<reference evidence="13" key="1">
    <citation type="journal article" date="2020" name="Stud. Mycol.">
        <title>101 Dothideomycetes genomes: a test case for predicting lifestyles and emergence of pathogens.</title>
        <authorList>
            <person name="Haridas S."/>
            <person name="Albert R."/>
            <person name="Binder M."/>
            <person name="Bloem J."/>
            <person name="Labutti K."/>
            <person name="Salamov A."/>
            <person name="Andreopoulos B."/>
            <person name="Baker S."/>
            <person name="Barry K."/>
            <person name="Bills G."/>
            <person name="Bluhm B."/>
            <person name="Cannon C."/>
            <person name="Castanera R."/>
            <person name="Culley D."/>
            <person name="Daum C."/>
            <person name="Ezra D."/>
            <person name="Gonzalez J."/>
            <person name="Henrissat B."/>
            <person name="Kuo A."/>
            <person name="Liang C."/>
            <person name="Lipzen A."/>
            <person name="Lutzoni F."/>
            <person name="Magnuson J."/>
            <person name="Mondo S."/>
            <person name="Nolan M."/>
            <person name="Ohm R."/>
            <person name="Pangilinan J."/>
            <person name="Park H.-J."/>
            <person name="Ramirez L."/>
            <person name="Alfaro M."/>
            <person name="Sun H."/>
            <person name="Tritt A."/>
            <person name="Yoshinaga Y."/>
            <person name="Zwiers L.-H."/>
            <person name="Turgeon B."/>
            <person name="Goodwin S."/>
            <person name="Spatafora J."/>
            <person name="Crous P."/>
            <person name="Grigoriev I."/>
        </authorList>
    </citation>
    <scope>NUCLEOTIDE SEQUENCE</scope>
    <source>
        <strain evidence="13">CBS 113979</strain>
    </source>
</reference>
<comment type="similarity">
    <text evidence="1 9">Belongs to the VPS11 family.</text>
</comment>
<dbReference type="GO" id="GO:0007032">
    <property type="term" value="P:endosome organization"/>
    <property type="evidence" value="ECO:0007669"/>
    <property type="project" value="TreeGrafter"/>
</dbReference>
<evidence type="ECO:0000256" key="4">
    <source>
        <dbReference type="ARBA" id="ARBA00022771"/>
    </source>
</evidence>
<dbReference type="InterPro" id="IPR057308">
    <property type="entry name" value="CHCR_PEP5_VPS11"/>
</dbReference>
<dbReference type="OrthoDB" id="26184at2759"/>
<feature type="domain" description="RING-type" evidence="12">
    <location>
        <begin position="878"/>
        <end position="943"/>
    </location>
</feature>
<dbReference type="EC" id="2.3.2.27" evidence="9"/>
<evidence type="ECO:0000256" key="6">
    <source>
        <dbReference type="ARBA" id="ARBA00022927"/>
    </source>
</evidence>
<dbReference type="GO" id="GO:0000329">
    <property type="term" value="C:fungal-type vacuole membrane"/>
    <property type="evidence" value="ECO:0007669"/>
    <property type="project" value="UniProtKB-UniRule"/>
</dbReference>
<comment type="subunit">
    <text evidence="9">Component of the homotypic vacuole fusion and vacuole protein sorting (HOPS) complex. Component of the class C core vacuole/endosome tethering (CORVET) complex.</text>
</comment>
<dbReference type="GO" id="GO:0007033">
    <property type="term" value="P:vacuole organization"/>
    <property type="evidence" value="ECO:0007669"/>
    <property type="project" value="TreeGrafter"/>
</dbReference>
<dbReference type="GO" id="GO:0033263">
    <property type="term" value="C:CORVET complex"/>
    <property type="evidence" value="ECO:0007669"/>
    <property type="project" value="UniProtKB-UniRule"/>
</dbReference>
<keyword evidence="3" id="KW-0479">Metal-binding</keyword>
<evidence type="ECO:0000256" key="9">
    <source>
        <dbReference type="PIRNR" id="PIRNR007860"/>
    </source>
</evidence>
<dbReference type="GO" id="GO:0006904">
    <property type="term" value="P:vesicle docking involved in exocytosis"/>
    <property type="evidence" value="ECO:0007669"/>
    <property type="project" value="TreeGrafter"/>
</dbReference>
<keyword evidence="14" id="KW-1185">Reference proteome</keyword>
<dbReference type="FunFam" id="1.25.40.10:FF:000440">
    <property type="entry name" value="E3 ubiquitin-protein ligase PEP5"/>
    <property type="match status" value="1"/>
</dbReference>
<dbReference type="PIRSF" id="PIRSF007860">
    <property type="entry name" value="VPS11"/>
    <property type="match status" value="1"/>
</dbReference>
<evidence type="ECO:0000259" key="12">
    <source>
        <dbReference type="SMART" id="SM00184"/>
    </source>
</evidence>
<dbReference type="InterPro" id="IPR011990">
    <property type="entry name" value="TPR-like_helical_dom_sf"/>
</dbReference>
<dbReference type="InterPro" id="IPR024763">
    <property type="entry name" value="VPS11_C"/>
</dbReference>
<dbReference type="GO" id="GO:0006886">
    <property type="term" value="P:intracellular protein transport"/>
    <property type="evidence" value="ECO:0007669"/>
    <property type="project" value="UniProtKB-UniRule"/>
</dbReference>
<accession>A0A6G1H8D6</accession>
<dbReference type="InterPro" id="IPR016528">
    <property type="entry name" value="VPS11"/>
</dbReference>
<keyword evidence="9" id="KW-0833">Ubl conjugation pathway</keyword>
<feature type="compositionally biased region" description="Gly residues" evidence="11">
    <location>
        <begin position="921"/>
        <end position="930"/>
    </location>
</feature>
<evidence type="ECO:0000256" key="11">
    <source>
        <dbReference type="SAM" id="MobiDB-lite"/>
    </source>
</evidence>
<evidence type="ECO:0000256" key="3">
    <source>
        <dbReference type="ARBA" id="ARBA00022723"/>
    </source>
</evidence>
<dbReference type="Pfam" id="PF23341">
    <property type="entry name" value="PEP5_VPS11_N"/>
    <property type="match status" value="1"/>
</dbReference>
<dbReference type="InterPro" id="IPR016024">
    <property type="entry name" value="ARM-type_fold"/>
</dbReference>
<gene>
    <name evidence="13" type="ORF">K402DRAFT_391068</name>
</gene>
<comment type="subcellular location">
    <subcellularLocation>
        <location evidence="8">Endomembrane system</location>
        <topology evidence="8">Peripheral membrane protein</topology>
        <orientation evidence="8">Cytoplasmic side</orientation>
    </subcellularLocation>
    <subcellularLocation>
        <location evidence="9">Vacuole membrane</location>
        <topology evidence="9">Peripheral membrane protein</topology>
        <orientation evidence="9">Cytoplasmic side</orientation>
    </subcellularLocation>
</comment>
<evidence type="ECO:0000313" key="13">
    <source>
        <dbReference type="EMBL" id="KAF1989493.1"/>
    </source>
</evidence>
<name>A0A6G1H8D6_9PEZI</name>
<dbReference type="InterPro" id="IPR000547">
    <property type="entry name" value="Clathrin_H-chain/VPS_repeat"/>
</dbReference>
<sequence>MALTSWKAFRFFDVSQVKLPEGEQSGPFEQGNITCVASGSENIFIGSADGTVKILSQAFKVAGSFKAHDAGSITQIKQVQGTSLLVTIAEDLSNEPVLKVWALDKPEKKTGTPRCQSTLTIHNGRKPFPISAFAALEDLSQLAVGFGNGAVTVIRGDLIHDRGARQRTVFESEEPITGIEFSEGSITTLYIATTGRISNLVISGRGQGQPARTLEETGCGVGCMTVDKTTHDIVVARDDAIYYYSLHGKRQVHAYEGPKKMISIFKDYLALISPPQSNTVGKPSILRAFGGRQADDMFSTSNFTILDTDLKFIAHQEALSSQVRAMFAEWGDLFILTLDGKLFRYHEKTFQQKLEILYQRNLYDVAINLAQKSRLDVSQQNVIFRKFGDFLYQKQDYDTAMQMYLKAIDNTEPSQVIRKFLDTQRIHNLIDYLEELHEHHKATSDHTTLLLNCYAKLKDVEKLEEFIKSPGDDLKFDLDTAISMCRQGGYYDQAAYLARKHNEHELVIDVLIEDSQKYAEALAYIWRLEPRNAYDNLMKYATVLIAHCPKDATRLFIDYYTGYYRPKKDAVVIFNASPSSQGQSIATTAVQNLAALLPLPYMNTSAVQSPLSRDQATTISQSRIVETSDDGPPAIYKVPKPRTAFSSFVDHPEEFVVFLEACIGSEKLSEEDKTDLYTTLFEMYLHTANGKKDEERQKWEKKAKDLLEGQKHPIDTSNVLLLSTLENFRDGTTLVREQQGLRFDIFRSYTSAKDTQGAIKALRKYGPDEPQLYPAALAYFTSSPTILDEAGDELDVVLKKIDDDGLMAPLQVIQTLSTNGVATMGMIKTYLSTTIERERQEIENNRNLIQTFRTDTTAKRAEIDDLRAKPAVFQATRCSACGNTLDLPTVHFLCKHSFHERCLNVPGVDASNGGGGFGASLPMGGGNGDGEAGEEQEVECPRCAPQNATVRAIRKGQEESAERHELFLNAVARSRDKFGTVSEWFGRGVLSVQGVE</sequence>
<dbReference type="GO" id="GO:0030897">
    <property type="term" value="C:HOPS complex"/>
    <property type="evidence" value="ECO:0007669"/>
    <property type="project" value="UniProtKB-UniRule"/>
</dbReference>
<protein>
    <recommendedName>
        <fullName evidence="9">E3 ubiquitin-protein ligase PEP5</fullName>
        <ecNumber evidence="9">2.3.2.27</ecNumber>
    </recommendedName>
</protein>
<feature type="repeat" description="CHCR" evidence="10">
    <location>
        <begin position="404"/>
        <end position="553"/>
    </location>
</feature>
<dbReference type="GO" id="GO:0061630">
    <property type="term" value="F:ubiquitin protein ligase activity"/>
    <property type="evidence" value="ECO:0007669"/>
    <property type="project" value="UniProtKB-EC"/>
</dbReference>
<dbReference type="InterPro" id="IPR036322">
    <property type="entry name" value="WD40_repeat_dom_sf"/>
</dbReference>
<evidence type="ECO:0000256" key="1">
    <source>
        <dbReference type="ARBA" id="ARBA00007070"/>
    </source>
</evidence>
<evidence type="ECO:0000256" key="7">
    <source>
        <dbReference type="ARBA" id="ARBA00023136"/>
    </source>
</evidence>
<dbReference type="CDD" id="cd16688">
    <property type="entry name" value="RING-H2_Vps11"/>
    <property type="match status" value="1"/>
</dbReference>
<dbReference type="InterPro" id="IPR015943">
    <property type="entry name" value="WD40/YVTN_repeat-like_dom_sf"/>
</dbReference>
<dbReference type="SMART" id="SM00184">
    <property type="entry name" value="RING"/>
    <property type="match status" value="1"/>
</dbReference>
<evidence type="ECO:0000313" key="14">
    <source>
        <dbReference type="Proteomes" id="UP000800041"/>
    </source>
</evidence>
<dbReference type="GO" id="GO:0030674">
    <property type="term" value="F:protein-macromolecule adaptor activity"/>
    <property type="evidence" value="ECO:0007669"/>
    <property type="project" value="TreeGrafter"/>
</dbReference>
<keyword evidence="7 9" id="KW-0472">Membrane</keyword>
<dbReference type="Pfam" id="PF23356">
    <property type="entry name" value="TPR_PEP5_VPS11"/>
    <property type="match status" value="2"/>
</dbReference>
<dbReference type="PANTHER" id="PTHR23323">
    <property type="entry name" value="VACUOLAR PROTEIN SORTING-ASSOCIATED PROTEIN"/>
    <property type="match status" value="1"/>
</dbReference>
<dbReference type="PROSITE" id="PS50236">
    <property type="entry name" value="CHCR"/>
    <property type="match status" value="1"/>
</dbReference>
<keyword evidence="6 9" id="KW-0653">Protein transport</keyword>
<evidence type="ECO:0000256" key="2">
    <source>
        <dbReference type="ARBA" id="ARBA00022448"/>
    </source>
</evidence>
<dbReference type="InterPro" id="IPR057307">
    <property type="entry name" value="PEP5_VPS11_N"/>
</dbReference>
<dbReference type="PANTHER" id="PTHR23323:SF24">
    <property type="entry name" value="VACUOLAR PROTEIN SORTING-ASSOCIATED PROTEIN 11 HOMOLOG"/>
    <property type="match status" value="1"/>
</dbReference>
<keyword evidence="4" id="KW-0863">Zinc-finger</keyword>
<evidence type="ECO:0000256" key="5">
    <source>
        <dbReference type="ARBA" id="ARBA00022833"/>
    </source>
</evidence>
<feature type="region of interest" description="Disordered" evidence="11">
    <location>
        <begin position="921"/>
        <end position="941"/>
    </location>
</feature>
<proteinExistence type="inferred from homology"/>
<evidence type="ECO:0000256" key="10">
    <source>
        <dbReference type="PROSITE-ProRule" id="PRU01006"/>
    </source>
</evidence>
<dbReference type="Proteomes" id="UP000800041">
    <property type="component" value="Unassembled WGS sequence"/>
</dbReference>
<keyword evidence="9" id="KW-0808">Transferase</keyword>
<dbReference type="FunFam" id="2.130.10.10:FF:002146">
    <property type="entry name" value="E3 ubiquitin-protein ligase PEP5"/>
    <property type="match status" value="1"/>
</dbReference>
<dbReference type="GO" id="GO:0048284">
    <property type="term" value="P:organelle fusion"/>
    <property type="evidence" value="ECO:0007669"/>
    <property type="project" value="TreeGrafter"/>
</dbReference>
<organism evidence="13 14">
    <name type="scientific">Aulographum hederae CBS 113979</name>
    <dbReference type="NCBI Taxonomy" id="1176131"/>
    <lineage>
        <taxon>Eukaryota</taxon>
        <taxon>Fungi</taxon>
        <taxon>Dikarya</taxon>
        <taxon>Ascomycota</taxon>
        <taxon>Pezizomycotina</taxon>
        <taxon>Dothideomycetes</taxon>
        <taxon>Pleosporomycetidae</taxon>
        <taxon>Aulographales</taxon>
        <taxon>Aulographaceae</taxon>
    </lineage>
</organism>
<dbReference type="Gene3D" id="2.130.10.10">
    <property type="entry name" value="YVTN repeat-like/Quinoprotein amine dehydrogenase"/>
    <property type="match status" value="1"/>
</dbReference>
<keyword evidence="5" id="KW-0862">Zinc</keyword>
<comment type="catalytic activity">
    <reaction evidence="9">
        <text>S-ubiquitinyl-[E2 ubiquitin-conjugating enzyme]-L-cysteine + [acceptor protein]-L-lysine = [E2 ubiquitin-conjugating enzyme]-L-cysteine + N(6)-ubiquitinyl-[acceptor protein]-L-lysine.</text>
        <dbReference type="EC" id="2.3.2.27"/>
    </reaction>
</comment>
<dbReference type="SUPFAM" id="SSF48371">
    <property type="entry name" value="ARM repeat"/>
    <property type="match status" value="1"/>
</dbReference>
<dbReference type="InterPro" id="IPR001841">
    <property type="entry name" value="Znf_RING"/>
</dbReference>